<evidence type="ECO:0000313" key="4">
    <source>
        <dbReference type="EMBL" id="MTV30827.1"/>
    </source>
</evidence>
<evidence type="ECO:0000313" key="5">
    <source>
        <dbReference type="Proteomes" id="UP000439113"/>
    </source>
</evidence>
<feature type="signal peptide" evidence="2">
    <location>
        <begin position="1"/>
        <end position="28"/>
    </location>
</feature>
<organism evidence="4 5">
    <name type="scientific">Rhodoblastus acidophilus</name>
    <name type="common">Rhodopseudomonas acidophila</name>
    <dbReference type="NCBI Taxonomy" id="1074"/>
    <lineage>
        <taxon>Bacteria</taxon>
        <taxon>Pseudomonadati</taxon>
        <taxon>Pseudomonadota</taxon>
        <taxon>Alphaproteobacteria</taxon>
        <taxon>Hyphomicrobiales</taxon>
        <taxon>Rhodoblastaceae</taxon>
        <taxon>Rhodoblastus</taxon>
    </lineage>
</organism>
<sequence>MKNGHFASCRAPLLACMALAVAVTASVAQTPAPTPAPSAPADAAPPAAAPESETLKPADLAGRPALVIHSSANWEDGYAKIREGIEKLRAAAQKAGLKPVDHGMAAFTETDDAGFKFDAILPVEPVAKPSLPDGIILGETPAGKAIKFTHTGSYDDIDTTYDAITAYLDEKGLEATNIYLEDYLVEGKDASDQALKADIYVFLK</sequence>
<dbReference type="OrthoDB" id="8449526at2"/>
<dbReference type="InterPro" id="IPR011256">
    <property type="entry name" value="Reg_factor_effector_dom_sf"/>
</dbReference>
<dbReference type="SUPFAM" id="SSF55136">
    <property type="entry name" value="Probable bacterial effector-binding domain"/>
    <property type="match status" value="1"/>
</dbReference>
<dbReference type="Gene3D" id="3.20.80.10">
    <property type="entry name" value="Regulatory factor, effector binding domain"/>
    <property type="match status" value="1"/>
</dbReference>
<feature type="compositionally biased region" description="Low complexity" evidence="1">
    <location>
        <begin position="39"/>
        <end position="52"/>
    </location>
</feature>
<keyword evidence="2" id="KW-0732">Signal</keyword>
<evidence type="ECO:0000259" key="3">
    <source>
        <dbReference type="SMART" id="SM00871"/>
    </source>
</evidence>
<dbReference type="Pfam" id="PF06445">
    <property type="entry name" value="GyrI-like"/>
    <property type="match status" value="1"/>
</dbReference>
<feature type="domain" description="AraC effector-binding" evidence="3">
    <location>
        <begin position="55"/>
        <end position="204"/>
    </location>
</feature>
<protein>
    <submittedName>
        <fullName evidence="4">AraC family transcriptional regulator</fullName>
    </submittedName>
</protein>
<reference evidence="4 5" key="1">
    <citation type="submission" date="2019-11" db="EMBL/GenBank/DDBJ databases">
        <title>Whole-genome sequence of a Rhodoblastus acidophilus DSM 142.</title>
        <authorList>
            <person name="Kyndt J.A."/>
            <person name="Meyer T.E."/>
        </authorList>
    </citation>
    <scope>NUCLEOTIDE SEQUENCE [LARGE SCALE GENOMIC DNA]</scope>
    <source>
        <strain evidence="4 5">DSM 142</strain>
    </source>
</reference>
<dbReference type="InterPro" id="IPR010499">
    <property type="entry name" value="AraC_E-bd"/>
</dbReference>
<dbReference type="InterPro" id="IPR029442">
    <property type="entry name" value="GyrI-like"/>
</dbReference>
<accession>A0A6N8DKB2</accession>
<dbReference type="AlphaFoldDB" id="A0A6N8DKB2"/>
<dbReference type="RefSeq" id="WP_155445499.1">
    <property type="nucleotide sequence ID" value="NZ_JAOQNR010000005.1"/>
</dbReference>
<dbReference type="SMART" id="SM00871">
    <property type="entry name" value="AraC_E_bind"/>
    <property type="match status" value="1"/>
</dbReference>
<name>A0A6N8DKB2_RHOAC</name>
<feature type="chain" id="PRO_5026915280" evidence="2">
    <location>
        <begin position="29"/>
        <end position="204"/>
    </location>
</feature>
<dbReference type="Proteomes" id="UP000439113">
    <property type="component" value="Unassembled WGS sequence"/>
</dbReference>
<dbReference type="EMBL" id="WNKS01000004">
    <property type="protein sequence ID" value="MTV30827.1"/>
    <property type="molecule type" value="Genomic_DNA"/>
</dbReference>
<comment type="caution">
    <text evidence="4">The sequence shown here is derived from an EMBL/GenBank/DDBJ whole genome shotgun (WGS) entry which is preliminary data.</text>
</comment>
<evidence type="ECO:0000256" key="1">
    <source>
        <dbReference type="SAM" id="MobiDB-lite"/>
    </source>
</evidence>
<gene>
    <name evidence="4" type="ORF">GJ654_07445</name>
</gene>
<proteinExistence type="predicted"/>
<feature type="region of interest" description="Disordered" evidence="1">
    <location>
        <begin position="30"/>
        <end position="53"/>
    </location>
</feature>
<evidence type="ECO:0000256" key="2">
    <source>
        <dbReference type="SAM" id="SignalP"/>
    </source>
</evidence>